<keyword evidence="4" id="KW-0676">Redox-active center</keyword>
<evidence type="ECO:0000256" key="1">
    <source>
        <dbReference type="ARBA" id="ARBA00004196"/>
    </source>
</evidence>
<dbReference type="GO" id="GO:0016491">
    <property type="term" value="F:oxidoreductase activity"/>
    <property type="evidence" value="ECO:0007669"/>
    <property type="project" value="InterPro"/>
</dbReference>
<keyword evidence="3" id="KW-1015">Disulfide bond</keyword>
<evidence type="ECO:0000313" key="8">
    <source>
        <dbReference type="Proteomes" id="UP000320811"/>
    </source>
</evidence>
<protein>
    <submittedName>
        <fullName evidence="7">Peroxiredoxin</fullName>
    </submittedName>
</protein>
<dbReference type="InterPro" id="IPR050553">
    <property type="entry name" value="Thioredoxin_ResA/DsbE_sf"/>
</dbReference>
<dbReference type="Gene3D" id="3.40.30.10">
    <property type="entry name" value="Glutaredoxin"/>
    <property type="match status" value="1"/>
</dbReference>
<feature type="signal peptide" evidence="5">
    <location>
        <begin position="1"/>
        <end position="23"/>
    </location>
</feature>
<dbReference type="InterPro" id="IPR000866">
    <property type="entry name" value="AhpC/TSA"/>
</dbReference>
<evidence type="ECO:0000256" key="3">
    <source>
        <dbReference type="ARBA" id="ARBA00023157"/>
    </source>
</evidence>
<dbReference type="Pfam" id="PF00578">
    <property type="entry name" value="AhpC-TSA"/>
    <property type="match status" value="1"/>
</dbReference>
<evidence type="ECO:0000313" key="7">
    <source>
        <dbReference type="EMBL" id="TWF37284.1"/>
    </source>
</evidence>
<evidence type="ECO:0000256" key="5">
    <source>
        <dbReference type="SAM" id="SignalP"/>
    </source>
</evidence>
<evidence type="ECO:0000259" key="6">
    <source>
        <dbReference type="PROSITE" id="PS51352"/>
    </source>
</evidence>
<name>A0A561PGP5_9BACT</name>
<dbReference type="InterPro" id="IPR013766">
    <property type="entry name" value="Thioredoxin_domain"/>
</dbReference>
<feature type="chain" id="PRO_5021905288" evidence="5">
    <location>
        <begin position="24"/>
        <end position="332"/>
    </location>
</feature>
<dbReference type="InterPro" id="IPR025380">
    <property type="entry name" value="DUF4369"/>
</dbReference>
<dbReference type="Proteomes" id="UP000320811">
    <property type="component" value="Unassembled WGS sequence"/>
</dbReference>
<proteinExistence type="predicted"/>
<dbReference type="SUPFAM" id="SSF52833">
    <property type="entry name" value="Thioredoxin-like"/>
    <property type="match status" value="1"/>
</dbReference>
<dbReference type="InterPro" id="IPR036249">
    <property type="entry name" value="Thioredoxin-like_sf"/>
</dbReference>
<dbReference type="AlphaFoldDB" id="A0A561PGP5"/>
<gene>
    <name evidence="7" type="ORF">FHW36_107210</name>
</gene>
<dbReference type="GO" id="GO:0017004">
    <property type="term" value="P:cytochrome complex assembly"/>
    <property type="evidence" value="ECO:0007669"/>
    <property type="project" value="UniProtKB-KW"/>
</dbReference>
<dbReference type="GO" id="GO:0016209">
    <property type="term" value="F:antioxidant activity"/>
    <property type="evidence" value="ECO:0007669"/>
    <property type="project" value="InterPro"/>
</dbReference>
<reference evidence="7 8" key="1">
    <citation type="submission" date="2019-06" db="EMBL/GenBank/DDBJ databases">
        <title>Sorghum-associated microbial communities from plants grown in Nebraska, USA.</title>
        <authorList>
            <person name="Schachtman D."/>
        </authorList>
    </citation>
    <scope>NUCLEOTIDE SEQUENCE [LARGE SCALE GENOMIC DNA]</scope>
    <source>
        <strain evidence="7 8">1209</strain>
    </source>
</reference>
<organism evidence="7 8">
    <name type="scientific">Chitinophaga polysaccharea</name>
    <dbReference type="NCBI Taxonomy" id="1293035"/>
    <lineage>
        <taxon>Bacteria</taxon>
        <taxon>Pseudomonadati</taxon>
        <taxon>Bacteroidota</taxon>
        <taxon>Chitinophagia</taxon>
        <taxon>Chitinophagales</taxon>
        <taxon>Chitinophagaceae</taxon>
        <taxon>Chitinophaga</taxon>
    </lineage>
</organism>
<dbReference type="CDD" id="cd02966">
    <property type="entry name" value="TlpA_like_family"/>
    <property type="match status" value="1"/>
</dbReference>
<keyword evidence="2" id="KW-0201">Cytochrome c-type biogenesis</keyword>
<evidence type="ECO:0000256" key="4">
    <source>
        <dbReference type="ARBA" id="ARBA00023284"/>
    </source>
</evidence>
<dbReference type="PANTHER" id="PTHR42852">
    <property type="entry name" value="THIOL:DISULFIDE INTERCHANGE PROTEIN DSBE"/>
    <property type="match status" value="1"/>
</dbReference>
<dbReference type="Pfam" id="PF14289">
    <property type="entry name" value="DUF4369"/>
    <property type="match status" value="1"/>
</dbReference>
<dbReference type="OrthoDB" id="1069091at2"/>
<keyword evidence="5" id="KW-0732">Signal</keyword>
<dbReference type="PROSITE" id="PS51352">
    <property type="entry name" value="THIOREDOXIN_2"/>
    <property type="match status" value="1"/>
</dbReference>
<dbReference type="PANTHER" id="PTHR42852:SF6">
    <property type="entry name" value="THIOL:DISULFIDE INTERCHANGE PROTEIN DSBE"/>
    <property type="match status" value="1"/>
</dbReference>
<dbReference type="RefSeq" id="WP_145672274.1">
    <property type="nucleotide sequence ID" value="NZ_VIWO01000007.1"/>
</dbReference>
<dbReference type="EMBL" id="VIWO01000007">
    <property type="protein sequence ID" value="TWF37284.1"/>
    <property type="molecule type" value="Genomic_DNA"/>
</dbReference>
<keyword evidence="8" id="KW-1185">Reference proteome</keyword>
<comment type="subcellular location">
    <subcellularLocation>
        <location evidence="1">Cell envelope</location>
    </subcellularLocation>
</comment>
<comment type="caution">
    <text evidence="7">The sequence shown here is derived from an EMBL/GenBank/DDBJ whole genome shotgun (WGS) entry which is preliminary data.</text>
</comment>
<evidence type="ECO:0000256" key="2">
    <source>
        <dbReference type="ARBA" id="ARBA00022748"/>
    </source>
</evidence>
<feature type="domain" description="Thioredoxin" evidence="6">
    <location>
        <begin position="189"/>
        <end position="329"/>
    </location>
</feature>
<accession>A0A561PGP5</accession>
<sequence length="332" mass="37541">MTKIRYSACCVLLLLLLRLPGLAQGFVIKGAVKDVKYGKIKLLALEDNKVVLGEADIKGHQFIVKGKLDYPQPVTLCINGNVVPVFLENTHYQLQTDYFGMNGRQLKGGQLNDEYQYYLQDMTNPSNPDRTTEFLAKYPDSEVGAFLANYWGKYPYSRVKAFLDAMGAHARQSWYGKLVTQREDVMSRSQPGRVVPDFKALGVNGDTVNYNRFRGKVLMLDFWASWCHPCRLEIPHLKKVYQTFHEKGVEILSISVDAVDAAWKKALGQEQMPWPQARDPKGFDENGFRKVFGFGFVPFAVIIGADGKVVTVWDRTGKSLEQLLEEALAQTK</sequence>
<dbReference type="GO" id="GO:0030313">
    <property type="term" value="C:cell envelope"/>
    <property type="evidence" value="ECO:0007669"/>
    <property type="project" value="UniProtKB-SubCell"/>
</dbReference>